<evidence type="ECO:0000313" key="1">
    <source>
        <dbReference type="EMBL" id="CAB4166988.1"/>
    </source>
</evidence>
<sequence length="54" mass="6291">MGDIYARRLTPQDELWVCDSCNQEGVRANGKDITSHKEVVMWFCYNCVQKILEP</sequence>
<gene>
    <name evidence="3" type="ORF">UFOVP1034_71</name>
    <name evidence="4" type="ORF">UFOVP1177_71</name>
    <name evidence="5" type="ORF">UFOVP1243_58</name>
    <name evidence="6" type="ORF">UFOVP1581_87</name>
    <name evidence="1" type="ORF">UFOVP854_87</name>
    <name evidence="2" type="ORF">UFOVP964_87</name>
</gene>
<name>A0A6J5RI16_9CAUD</name>
<dbReference type="EMBL" id="LR796798">
    <property type="protein sequence ID" value="CAB4166988.1"/>
    <property type="molecule type" value="Genomic_DNA"/>
</dbReference>
<dbReference type="EMBL" id="LR798433">
    <property type="protein sequence ID" value="CAB5231449.1"/>
    <property type="molecule type" value="Genomic_DNA"/>
</dbReference>
<proteinExistence type="predicted"/>
<evidence type="ECO:0000313" key="2">
    <source>
        <dbReference type="EMBL" id="CAB4174811.1"/>
    </source>
</evidence>
<evidence type="ECO:0000313" key="4">
    <source>
        <dbReference type="EMBL" id="CAB4189115.1"/>
    </source>
</evidence>
<dbReference type="EMBL" id="LR797132">
    <property type="protein sequence ID" value="CAB4189115.1"/>
    <property type="molecule type" value="Genomic_DNA"/>
</dbReference>
<organism evidence="5">
    <name type="scientific">uncultured Caudovirales phage</name>
    <dbReference type="NCBI Taxonomy" id="2100421"/>
    <lineage>
        <taxon>Viruses</taxon>
        <taxon>Duplodnaviria</taxon>
        <taxon>Heunggongvirae</taxon>
        <taxon>Uroviricota</taxon>
        <taxon>Caudoviricetes</taxon>
        <taxon>Peduoviridae</taxon>
        <taxon>Maltschvirus</taxon>
        <taxon>Maltschvirus maltsch</taxon>
    </lineage>
</organism>
<dbReference type="EMBL" id="LR796979">
    <property type="protein sequence ID" value="CAB4179330.1"/>
    <property type="molecule type" value="Genomic_DNA"/>
</dbReference>
<dbReference type="EMBL" id="LR796924">
    <property type="protein sequence ID" value="CAB4174811.1"/>
    <property type="molecule type" value="Genomic_DNA"/>
</dbReference>
<accession>A0A6J5RI16</accession>
<protein>
    <submittedName>
        <fullName evidence="5">Uncharacterized protein</fullName>
    </submittedName>
</protein>
<dbReference type="EMBL" id="LR797196">
    <property type="protein sequence ID" value="CAB4193318.1"/>
    <property type="molecule type" value="Genomic_DNA"/>
</dbReference>
<reference evidence="5" key="1">
    <citation type="submission" date="2020-05" db="EMBL/GenBank/DDBJ databases">
        <authorList>
            <person name="Chiriac C."/>
            <person name="Salcher M."/>
            <person name="Ghai R."/>
            <person name="Kavagutti S V."/>
        </authorList>
    </citation>
    <scope>NUCLEOTIDE SEQUENCE</scope>
</reference>
<evidence type="ECO:0000313" key="6">
    <source>
        <dbReference type="EMBL" id="CAB5231449.1"/>
    </source>
</evidence>
<evidence type="ECO:0000313" key="3">
    <source>
        <dbReference type="EMBL" id="CAB4179330.1"/>
    </source>
</evidence>
<evidence type="ECO:0000313" key="5">
    <source>
        <dbReference type="EMBL" id="CAB4193318.1"/>
    </source>
</evidence>